<organism evidence="1 2">
    <name type="scientific">Characodon lateralis</name>
    <dbReference type="NCBI Taxonomy" id="208331"/>
    <lineage>
        <taxon>Eukaryota</taxon>
        <taxon>Metazoa</taxon>
        <taxon>Chordata</taxon>
        <taxon>Craniata</taxon>
        <taxon>Vertebrata</taxon>
        <taxon>Euteleostomi</taxon>
        <taxon>Actinopterygii</taxon>
        <taxon>Neopterygii</taxon>
        <taxon>Teleostei</taxon>
        <taxon>Neoteleostei</taxon>
        <taxon>Acanthomorphata</taxon>
        <taxon>Ovalentaria</taxon>
        <taxon>Atherinomorphae</taxon>
        <taxon>Cyprinodontiformes</taxon>
        <taxon>Goodeidae</taxon>
        <taxon>Characodon</taxon>
    </lineage>
</organism>
<protein>
    <submittedName>
        <fullName evidence="1">Uncharacterized protein</fullName>
    </submittedName>
</protein>
<proteinExistence type="predicted"/>
<evidence type="ECO:0000313" key="2">
    <source>
        <dbReference type="Proteomes" id="UP001352852"/>
    </source>
</evidence>
<sequence length="119" mass="13349">MTGSPAGCVCLNEGDAHTTALQGERPRRRETPTLQPCKQSIPVKGKYPPCWESIPQEGDTNPADLQRDEILLIKVQSAMTNSTKIGPFIIYTVSHTFKFNTSNYISFKMTCFTFRHVLI</sequence>
<name>A0ABU7CP06_9TELE</name>
<keyword evidence="2" id="KW-1185">Reference proteome</keyword>
<comment type="caution">
    <text evidence="1">The sequence shown here is derived from an EMBL/GenBank/DDBJ whole genome shotgun (WGS) entry which is preliminary data.</text>
</comment>
<reference evidence="1 2" key="1">
    <citation type="submission" date="2021-06" db="EMBL/GenBank/DDBJ databases">
        <authorList>
            <person name="Palmer J.M."/>
        </authorList>
    </citation>
    <scope>NUCLEOTIDE SEQUENCE [LARGE SCALE GENOMIC DNA]</scope>
    <source>
        <strain evidence="1 2">CL_MEX2019</strain>
        <tissue evidence="1">Muscle</tissue>
    </source>
</reference>
<gene>
    <name evidence="1" type="ORF">CHARACLAT_017353</name>
</gene>
<dbReference type="EMBL" id="JAHUTJ010001453">
    <property type="protein sequence ID" value="MED6264693.1"/>
    <property type="molecule type" value="Genomic_DNA"/>
</dbReference>
<dbReference type="Proteomes" id="UP001352852">
    <property type="component" value="Unassembled WGS sequence"/>
</dbReference>
<accession>A0ABU7CP06</accession>
<evidence type="ECO:0000313" key="1">
    <source>
        <dbReference type="EMBL" id="MED6264693.1"/>
    </source>
</evidence>